<dbReference type="PaxDb" id="411902-CLOBOL_01614"/>
<dbReference type="HOGENOM" id="CLU_3023920_0_0_9"/>
<accession>A8RLG6</accession>
<reference evidence="1 2" key="2">
    <citation type="submission" date="2007-09" db="EMBL/GenBank/DDBJ databases">
        <title>Draft genome sequence of Clostridium bolteae (ATCC BAA-613).</title>
        <authorList>
            <person name="Sudarsanam P."/>
            <person name="Ley R."/>
            <person name="Guruge J."/>
            <person name="Turnbaugh P.J."/>
            <person name="Mahowald M."/>
            <person name="Liep D."/>
            <person name="Gordon J."/>
        </authorList>
    </citation>
    <scope>NUCLEOTIDE SEQUENCE [LARGE SCALE GENOMIC DNA]</scope>
    <source>
        <strain evidence="2">ATCC BAA-613 / DSM 15670 / CCUG 46953 / JCM 12243 / WAL 16351</strain>
    </source>
</reference>
<sequence length="55" mass="6297">MERMIKHIGRGIYLVNVISGLRGKDTVWPFCILSGYAPLSLYEEVIRICRKSVIT</sequence>
<evidence type="ECO:0000313" key="2">
    <source>
        <dbReference type="Proteomes" id="UP000005396"/>
    </source>
</evidence>
<comment type="caution">
    <text evidence="1">The sequence shown here is derived from an EMBL/GenBank/DDBJ whole genome shotgun (WGS) entry which is preliminary data.</text>
</comment>
<gene>
    <name evidence="1" type="ORF">CLOBOL_01614</name>
</gene>
<proteinExistence type="predicted"/>
<reference evidence="1 2" key="1">
    <citation type="submission" date="2007-08" db="EMBL/GenBank/DDBJ databases">
        <authorList>
            <person name="Fulton L."/>
            <person name="Clifton S."/>
            <person name="Fulton B."/>
            <person name="Xu J."/>
            <person name="Minx P."/>
            <person name="Pepin K.H."/>
            <person name="Johnson M."/>
            <person name="Thiruvilangam P."/>
            <person name="Bhonagiri V."/>
            <person name="Nash W.E."/>
            <person name="Mardis E.R."/>
            <person name="Wilson R.K."/>
        </authorList>
    </citation>
    <scope>NUCLEOTIDE SEQUENCE [LARGE SCALE GENOMIC DNA]</scope>
    <source>
        <strain evidence="2">ATCC BAA-613 / DSM 15670 / CCUG 46953 / JCM 12243 / WAL 16351</strain>
    </source>
</reference>
<evidence type="ECO:0000313" key="1">
    <source>
        <dbReference type="EMBL" id="EDP18259.1"/>
    </source>
</evidence>
<name>A8RLG6_ENTBW</name>
<dbReference type="EMBL" id="ABCC02000017">
    <property type="protein sequence ID" value="EDP18259.1"/>
    <property type="molecule type" value="Genomic_DNA"/>
</dbReference>
<dbReference type="Proteomes" id="UP000005396">
    <property type="component" value="Unassembled WGS sequence"/>
</dbReference>
<organism evidence="1 2">
    <name type="scientific">Enterocloster bolteae (strain ATCC BAA-613 / DSM 15670 / CCUG 46953 / JCM 12243 / WAL 16351)</name>
    <name type="common">Clostridium bolteae</name>
    <dbReference type="NCBI Taxonomy" id="411902"/>
    <lineage>
        <taxon>Bacteria</taxon>
        <taxon>Bacillati</taxon>
        <taxon>Bacillota</taxon>
        <taxon>Clostridia</taxon>
        <taxon>Lachnospirales</taxon>
        <taxon>Lachnospiraceae</taxon>
        <taxon>Enterocloster</taxon>
    </lineage>
</organism>
<dbReference type="AlphaFoldDB" id="A8RLG6"/>
<protein>
    <submittedName>
        <fullName evidence="1">Uncharacterized protein</fullName>
    </submittedName>
</protein>